<gene>
    <name evidence="2" type="ORF">PR048_017411</name>
</gene>
<comment type="caution">
    <text evidence="2">The sequence shown here is derived from an EMBL/GenBank/DDBJ whole genome shotgun (WGS) entry which is preliminary data.</text>
</comment>
<feature type="region of interest" description="Disordered" evidence="1">
    <location>
        <begin position="1"/>
        <end position="88"/>
    </location>
</feature>
<protein>
    <submittedName>
        <fullName evidence="2">Uncharacterized protein</fullName>
    </submittedName>
</protein>
<evidence type="ECO:0000313" key="2">
    <source>
        <dbReference type="EMBL" id="KAJ8880938.1"/>
    </source>
</evidence>
<sequence length="550" mass="58608">MDISPSTPLTRKHTHDSQCNTIRSGLEPTIHSPTSSPGLTAVNRSLVIRGGRDTSQRAGLAGRGEGRGGSPPHSRTSHNGSSRPRGRYEIQRVTVHRVRRKRVSKLCLYPTGEDWRSFVLRDSSIILPTLKTSPHAIHKGRVTASFTAAATDCSPQATSAGIVRGTSALEGLEGLEGRPPSSPTNSASACSTMMVAPLFRQYRGEPSLLYKIGNFPSTFLLASHQGEPGSIPSRVTGFSHVGIVPDNAAGGLVFLVISRSPALPAPGIPALLHTYLVSPSSALNTSTLKEAKISSLFTSTVHSKESQLCTLVVFHVDEARLDDSFSESNPDRMDGGPLGDGDSGGSSAWSGTNMAASYPRSHHLYPGTRPCLGNHCPGCFHNSSCHGRLPTNLKLGLTLSPNSTRPLSLLNWKTAPLYAASVDSSGSAGEFWNYRTLLGSSRQFTGVANFSLSLFIGELQAESYELNIGQSDSGAKLDKSSGRHAAINYLILAVQSTIARPASRTIRCADAIFLPLVTFLAMSSSRTSSIAKIPATHPRQARRPVALLYH</sequence>
<accession>A0ABQ9H9F9</accession>
<keyword evidence="3" id="KW-1185">Reference proteome</keyword>
<name>A0ABQ9H9F9_9NEOP</name>
<organism evidence="2 3">
    <name type="scientific">Dryococelus australis</name>
    <dbReference type="NCBI Taxonomy" id="614101"/>
    <lineage>
        <taxon>Eukaryota</taxon>
        <taxon>Metazoa</taxon>
        <taxon>Ecdysozoa</taxon>
        <taxon>Arthropoda</taxon>
        <taxon>Hexapoda</taxon>
        <taxon>Insecta</taxon>
        <taxon>Pterygota</taxon>
        <taxon>Neoptera</taxon>
        <taxon>Polyneoptera</taxon>
        <taxon>Phasmatodea</taxon>
        <taxon>Verophasmatodea</taxon>
        <taxon>Anareolatae</taxon>
        <taxon>Phasmatidae</taxon>
        <taxon>Eurycanthinae</taxon>
        <taxon>Dryococelus</taxon>
    </lineage>
</organism>
<dbReference type="EMBL" id="JARBHB010000006">
    <property type="protein sequence ID" value="KAJ8880938.1"/>
    <property type="molecule type" value="Genomic_DNA"/>
</dbReference>
<feature type="region of interest" description="Disordered" evidence="1">
    <location>
        <begin position="324"/>
        <end position="346"/>
    </location>
</feature>
<feature type="compositionally biased region" description="Basic and acidic residues" evidence="1">
    <location>
        <begin position="324"/>
        <end position="334"/>
    </location>
</feature>
<evidence type="ECO:0000313" key="3">
    <source>
        <dbReference type="Proteomes" id="UP001159363"/>
    </source>
</evidence>
<proteinExistence type="predicted"/>
<evidence type="ECO:0000256" key="1">
    <source>
        <dbReference type="SAM" id="MobiDB-lite"/>
    </source>
</evidence>
<reference evidence="2 3" key="1">
    <citation type="submission" date="2023-02" db="EMBL/GenBank/DDBJ databases">
        <title>LHISI_Scaffold_Assembly.</title>
        <authorList>
            <person name="Stuart O.P."/>
            <person name="Cleave R."/>
            <person name="Magrath M.J.L."/>
            <person name="Mikheyev A.S."/>
        </authorList>
    </citation>
    <scope>NUCLEOTIDE SEQUENCE [LARGE SCALE GENOMIC DNA]</scope>
    <source>
        <strain evidence="2">Daus_M_001</strain>
        <tissue evidence="2">Leg muscle</tissue>
    </source>
</reference>
<feature type="compositionally biased region" description="Polar residues" evidence="1">
    <location>
        <begin position="73"/>
        <end position="82"/>
    </location>
</feature>
<dbReference type="Proteomes" id="UP001159363">
    <property type="component" value="Chromosome 5"/>
</dbReference>